<organism evidence="12 13">
    <name type="scientific">Heterocephalus glaber</name>
    <name type="common">Naked mole rat</name>
    <dbReference type="NCBI Taxonomy" id="10181"/>
    <lineage>
        <taxon>Eukaryota</taxon>
        <taxon>Metazoa</taxon>
        <taxon>Chordata</taxon>
        <taxon>Craniata</taxon>
        <taxon>Vertebrata</taxon>
        <taxon>Euteleostomi</taxon>
        <taxon>Mammalia</taxon>
        <taxon>Eutheria</taxon>
        <taxon>Euarchontoglires</taxon>
        <taxon>Glires</taxon>
        <taxon>Rodentia</taxon>
        <taxon>Hystricomorpha</taxon>
        <taxon>Bathyergidae</taxon>
        <taxon>Heterocephalus</taxon>
    </lineage>
</organism>
<evidence type="ECO:0000256" key="4">
    <source>
        <dbReference type="ARBA" id="ARBA00022490"/>
    </source>
</evidence>
<dbReference type="PRINTS" id="PR01162">
    <property type="entry name" value="ALPHATUBULIN"/>
</dbReference>
<dbReference type="InterPro" id="IPR003008">
    <property type="entry name" value="Tubulin_FtsZ_GTPase"/>
</dbReference>
<evidence type="ECO:0000256" key="1">
    <source>
        <dbReference type="ARBA" id="ARBA00001946"/>
    </source>
</evidence>
<evidence type="ECO:0000256" key="3">
    <source>
        <dbReference type="ARBA" id="ARBA00009636"/>
    </source>
</evidence>
<dbReference type="InterPro" id="IPR000217">
    <property type="entry name" value="Tubulin"/>
</dbReference>
<keyword evidence="6" id="KW-0547">Nucleotide-binding</keyword>
<evidence type="ECO:0000256" key="8">
    <source>
        <dbReference type="ARBA" id="ARBA00023134"/>
    </source>
</evidence>
<dbReference type="InterPro" id="IPR002452">
    <property type="entry name" value="Alpha_tubulin"/>
</dbReference>
<dbReference type="InParanoid" id="G5B5S6"/>
<comment type="cofactor">
    <cofactor evidence="1">
        <name>Mg(2+)</name>
        <dbReference type="ChEBI" id="CHEBI:18420"/>
    </cofactor>
</comment>
<keyword evidence="8" id="KW-0342">GTP-binding</keyword>
<comment type="similarity">
    <text evidence="3">Belongs to the tubulin family.</text>
</comment>
<dbReference type="GO" id="GO:0005874">
    <property type="term" value="C:microtubule"/>
    <property type="evidence" value="ECO:0007669"/>
    <property type="project" value="UniProtKB-KW"/>
</dbReference>
<evidence type="ECO:0000256" key="10">
    <source>
        <dbReference type="ARBA" id="ARBA00049117"/>
    </source>
</evidence>
<dbReference type="SUPFAM" id="SSF52490">
    <property type="entry name" value="Tubulin nucleotide-binding domain-like"/>
    <property type="match status" value="1"/>
</dbReference>
<dbReference type="GO" id="GO:0007017">
    <property type="term" value="P:microtubule-based process"/>
    <property type="evidence" value="ECO:0007669"/>
    <property type="project" value="InterPro"/>
</dbReference>
<comment type="catalytic activity">
    <reaction evidence="10">
        <text>GTP + H2O = GDP + phosphate + H(+)</text>
        <dbReference type="Rhea" id="RHEA:19669"/>
        <dbReference type="ChEBI" id="CHEBI:15377"/>
        <dbReference type="ChEBI" id="CHEBI:15378"/>
        <dbReference type="ChEBI" id="CHEBI:37565"/>
        <dbReference type="ChEBI" id="CHEBI:43474"/>
        <dbReference type="ChEBI" id="CHEBI:58189"/>
    </reaction>
    <physiologicalReaction direction="left-to-right" evidence="10">
        <dbReference type="Rhea" id="RHEA:19670"/>
    </physiologicalReaction>
</comment>
<evidence type="ECO:0000256" key="7">
    <source>
        <dbReference type="ARBA" id="ARBA00022801"/>
    </source>
</evidence>
<dbReference type="AlphaFoldDB" id="G5B5S6"/>
<comment type="subcellular location">
    <subcellularLocation>
        <location evidence="2">Cytoplasm</location>
        <location evidence="2">Cytoskeleton</location>
    </subcellularLocation>
</comment>
<dbReference type="Proteomes" id="UP000006813">
    <property type="component" value="Unassembled WGS sequence"/>
</dbReference>
<name>G5B5S6_HETGA</name>
<evidence type="ECO:0000256" key="2">
    <source>
        <dbReference type="ARBA" id="ARBA00004245"/>
    </source>
</evidence>
<dbReference type="GO" id="GO:0005200">
    <property type="term" value="F:structural constituent of cytoskeleton"/>
    <property type="evidence" value="ECO:0007669"/>
    <property type="project" value="InterPro"/>
</dbReference>
<dbReference type="GO" id="GO:0005525">
    <property type="term" value="F:GTP binding"/>
    <property type="evidence" value="ECO:0007669"/>
    <property type="project" value="UniProtKB-KW"/>
</dbReference>
<gene>
    <name evidence="12" type="ORF">GW7_16761</name>
</gene>
<dbReference type="GO" id="GO:0016787">
    <property type="term" value="F:hydrolase activity"/>
    <property type="evidence" value="ECO:0007669"/>
    <property type="project" value="UniProtKB-KW"/>
</dbReference>
<protein>
    <submittedName>
        <fullName evidence="12">Tubulin alpha-1C chain</fullName>
    </submittedName>
</protein>
<evidence type="ECO:0000313" key="12">
    <source>
        <dbReference type="EMBL" id="EHB04637.1"/>
    </source>
</evidence>
<dbReference type="InterPro" id="IPR036525">
    <property type="entry name" value="Tubulin/FtsZ_GTPase_sf"/>
</dbReference>
<evidence type="ECO:0000256" key="9">
    <source>
        <dbReference type="ARBA" id="ARBA00023212"/>
    </source>
</evidence>
<evidence type="ECO:0000256" key="5">
    <source>
        <dbReference type="ARBA" id="ARBA00022701"/>
    </source>
</evidence>
<keyword evidence="5" id="KW-0493">Microtubule</keyword>
<dbReference type="PRINTS" id="PR01161">
    <property type="entry name" value="TUBULIN"/>
</dbReference>
<reference evidence="12 13" key="1">
    <citation type="journal article" date="2011" name="Nature">
        <title>Genome sequencing reveals insights into physiology and longevity of the naked mole rat.</title>
        <authorList>
            <person name="Kim E.B."/>
            <person name="Fang X."/>
            <person name="Fushan A.A."/>
            <person name="Huang Z."/>
            <person name="Lobanov A.V."/>
            <person name="Han L."/>
            <person name="Marino S.M."/>
            <person name="Sun X."/>
            <person name="Turanov A.A."/>
            <person name="Yang P."/>
            <person name="Yim S.H."/>
            <person name="Zhao X."/>
            <person name="Kasaikina M.V."/>
            <person name="Stoletzki N."/>
            <person name="Peng C."/>
            <person name="Polak P."/>
            <person name="Xiong Z."/>
            <person name="Kiezun A."/>
            <person name="Zhu Y."/>
            <person name="Chen Y."/>
            <person name="Kryukov G.V."/>
            <person name="Zhang Q."/>
            <person name="Peshkin L."/>
            <person name="Yang L."/>
            <person name="Bronson R.T."/>
            <person name="Buffenstein R."/>
            <person name="Wang B."/>
            <person name="Han C."/>
            <person name="Li Q."/>
            <person name="Chen L."/>
            <person name="Zhao W."/>
            <person name="Sunyaev S.R."/>
            <person name="Park T.J."/>
            <person name="Zhang G."/>
            <person name="Wang J."/>
            <person name="Gladyshev V.N."/>
        </authorList>
    </citation>
    <scope>NUCLEOTIDE SEQUENCE [LARGE SCALE GENOMIC DNA]</scope>
</reference>
<keyword evidence="4" id="KW-0963">Cytoplasm</keyword>
<evidence type="ECO:0000259" key="11">
    <source>
        <dbReference type="Pfam" id="PF00091"/>
    </source>
</evidence>
<dbReference type="Pfam" id="PF00091">
    <property type="entry name" value="Tubulin"/>
    <property type="match status" value="1"/>
</dbReference>
<dbReference type="STRING" id="10181.G5B5S6"/>
<sequence>MHECISIHIGQASVQTGNPCWEFYYLEHSIHPNSQIPSDKTTQGGDDSFSTFFSETGAGKHMPRAVFVDLEPTFIHEVHTDTSHQLFYPEQLITGKADAANNYAMGTTPLARRSLTLSWIKFRNWQTSAQVYYFHSFGRGTGSVFTSLLMERLSIDYTRSPSWSSSFAQPSRFPHLSFSPTTPSSPPTPPWSTCAFMVRQ</sequence>
<evidence type="ECO:0000256" key="6">
    <source>
        <dbReference type="ARBA" id="ARBA00022741"/>
    </source>
</evidence>
<dbReference type="Gene3D" id="3.40.50.1440">
    <property type="entry name" value="Tubulin/FtsZ, GTPase domain"/>
    <property type="match status" value="1"/>
</dbReference>
<feature type="domain" description="Tubulin/FtsZ GTPase" evidence="11">
    <location>
        <begin position="3"/>
        <end position="160"/>
    </location>
</feature>
<proteinExistence type="inferred from homology"/>
<accession>G5B5S6</accession>
<dbReference type="EMBL" id="JH168597">
    <property type="protein sequence ID" value="EHB04637.1"/>
    <property type="molecule type" value="Genomic_DNA"/>
</dbReference>
<evidence type="ECO:0000313" key="13">
    <source>
        <dbReference type="Proteomes" id="UP000006813"/>
    </source>
</evidence>
<dbReference type="PANTHER" id="PTHR11588">
    <property type="entry name" value="TUBULIN"/>
    <property type="match status" value="1"/>
</dbReference>
<keyword evidence="7" id="KW-0378">Hydrolase</keyword>
<keyword evidence="9" id="KW-0206">Cytoskeleton</keyword>